<evidence type="ECO:0000313" key="6">
    <source>
        <dbReference type="EMBL" id="GAA4235399.1"/>
    </source>
</evidence>
<dbReference type="InterPro" id="IPR013783">
    <property type="entry name" value="Ig-like_fold"/>
</dbReference>
<keyword evidence="7" id="KW-1185">Reference proteome</keyword>
<dbReference type="Pfam" id="PF17963">
    <property type="entry name" value="Big_9"/>
    <property type="match status" value="1"/>
</dbReference>
<evidence type="ECO:0000259" key="5">
    <source>
        <dbReference type="SMART" id="SM00560"/>
    </source>
</evidence>
<feature type="signal peptide" evidence="4">
    <location>
        <begin position="1"/>
        <end position="23"/>
    </location>
</feature>
<dbReference type="Gene3D" id="2.60.40.3440">
    <property type="match status" value="1"/>
</dbReference>
<dbReference type="NCBIfam" id="TIGR04183">
    <property type="entry name" value="Por_Secre_tail"/>
    <property type="match status" value="1"/>
</dbReference>
<feature type="region of interest" description="Disordered" evidence="3">
    <location>
        <begin position="950"/>
        <end position="988"/>
    </location>
</feature>
<evidence type="ECO:0000256" key="2">
    <source>
        <dbReference type="ARBA" id="ARBA00023157"/>
    </source>
</evidence>
<evidence type="ECO:0000256" key="1">
    <source>
        <dbReference type="ARBA" id="ARBA00022729"/>
    </source>
</evidence>
<reference evidence="7" key="1">
    <citation type="journal article" date="2019" name="Int. J. Syst. Evol. Microbiol.">
        <title>The Global Catalogue of Microorganisms (GCM) 10K type strain sequencing project: providing services to taxonomists for standard genome sequencing and annotation.</title>
        <authorList>
            <consortium name="The Broad Institute Genomics Platform"/>
            <consortium name="The Broad Institute Genome Sequencing Center for Infectious Disease"/>
            <person name="Wu L."/>
            <person name="Ma J."/>
        </authorList>
    </citation>
    <scope>NUCLEOTIDE SEQUENCE [LARGE SCALE GENOMIC DNA]</scope>
    <source>
        <strain evidence="7">JCM 17630</strain>
    </source>
</reference>
<dbReference type="InterPro" id="IPR006558">
    <property type="entry name" value="LamG-like"/>
</dbReference>
<feature type="domain" description="LamG-like jellyroll fold" evidence="5">
    <location>
        <begin position="1083"/>
        <end position="1205"/>
    </location>
</feature>
<keyword evidence="1 4" id="KW-0732">Signal</keyword>
<dbReference type="Gene3D" id="2.60.40.10">
    <property type="entry name" value="Immunoglobulins"/>
    <property type="match status" value="1"/>
</dbReference>
<organism evidence="6 7">
    <name type="scientific">Postechiella marina</name>
    <dbReference type="NCBI Taxonomy" id="943941"/>
    <lineage>
        <taxon>Bacteria</taxon>
        <taxon>Pseudomonadati</taxon>
        <taxon>Bacteroidota</taxon>
        <taxon>Flavobacteriia</taxon>
        <taxon>Flavobacteriales</taxon>
        <taxon>Flavobacteriaceae</taxon>
        <taxon>Postechiella</taxon>
    </lineage>
</organism>
<accession>A0ABP8C887</accession>
<name>A0ABP8C887_9FLAO</name>
<proteinExistence type="predicted"/>
<dbReference type="Pfam" id="PF20009">
    <property type="entry name" value="GEVED"/>
    <property type="match status" value="2"/>
</dbReference>
<dbReference type="Pfam" id="PF13385">
    <property type="entry name" value="Laminin_G_3"/>
    <property type="match status" value="1"/>
</dbReference>
<dbReference type="Proteomes" id="UP001501496">
    <property type="component" value="Unassembled WGS sequence"/>
</dbReference>
<evidence type="ECO:0000313" key="7">
    <source>
        <dbReference type="Proteomes" id="UP001501496"/>
    </source>
</evidence>
<dbReference type="InterPro" id="IPR013320">
    <property type="entry name" value="ConA-like_dom_sf"/>
</dbReference>
<gene>
    <name evidence="6" type="ORF">GCM10022291_17180</name>
</gene>
<keyword evidence="2" id="KW-1015">Disulfide bond</keyword>
<dbReference type="InterPro" id="IPR045474">
    <property type="entry name" value="GEVED"/>
</dbReference>
<dbReference type="SMART" id="SM00560">
    <property type="entry name" value="LamGL"/>
    <property type="match status" value="1"/>
</dbReference>
<dbReference type="EMBL" id="BAABCA010000003">
    <property type="protein sequence ID" value="GAA4235399.1"/>
    <property type="molecule type" value="Genomic_DNA"/>
</dbReference>
<dbReference type="SUPFAM" id="SSF49899">
    <property type="entry name" value="Concanavalin A-like lectins/glucanases"/>
    <property type="match status" value="1"/>
</dbReference>
<comment type="caution">
    <text evidence="6">The sequence shown here is derived from an EMBL/GenBank/DDBJ whole genome shotgun (WGS) entry which is preliminary data.</text>
</comment>
<feature type="chain" id="PRO_5046376347" description="LamG-like jellyroll fold domain-containing protein" evidence="4">
    <location>
        <begin position="24"/>
        <end position="1889"/>
    </location>
</feature>
<dbReference type="NCBIfam" id="NF012200">
    <property type="entry name" value="choice_anch_D"/>
    <property type="match status" value="1"/>
</dbReference>
<dbReference type="InterPro" id="IPR026444">
    <property type="entry name" value="Secre_tail"/>
</dbReference>
<dbReference type="RefSeq" id="WP_344787760.1">
    <property type="nucleotide sequence ID" value="NZ_BAABCA010000003.1"/>
</dbReference>
<evidence type="ECO:0000256" key="4">
    <source>
        <dbReference type="SAM" id="SignalP"/>
    </source>
</evidence>
<protein>
    <recommendedName>
        <fullName evidence="5">LamG-like jellyroll fold domain-containing protein</fullName>
    </recommendedName>
</protein>
<evidence type="ECO:0000256" key="3">
    <source>
        <dbReference type="SAM" id="MobiDB-lite"/>
    </source>
</evidence>
<dbReference type="Gene3D" id="2.60.120.200">
    <property type="match status" value="1"/>
</dbReference>
<sequence length="1889" mass="204696">MKLKFNLLIICFAFGLFFNMANAQYCSSSFHNPSQHYISNVNVGTLNNTTTYGASSYSDYTSISTDLTIGNTYTITISSARVDSWRAAGYGIWIDYNGDGDFYDANEEVWSFGTSTVSPQSTSFSVPGNAITGATRMRVSMVNWYTPDPCAVDTNTNNYGEIEDYTINILPPVNPVPADDDLLVTQNSNTGANNQIDVSLNDNIGTDGGDSDNFSLNTTASNGTVTEVSDGVFEYVPNANFFGTDSFTYSICDALNHCATATVNVIVNWAACKPTSNSKGDRYITNVSLVGESTSINNTSGDDGGYANYTDGTAADLYLGSSYNVTVSTGGDTNTAGWAAYIDFNQNGNFNDPGEKIYDTQGTEAYSPFASQNFTVPFSASLGFTVMRIGVRRYYSSGESCGTTSGQAEEFEDYKLNLSINPTSPAEIDIKGNGNNITDGSTTTYVNNNTDFGVYDIYSTIPSQKTYRITNNGGTDLILIGGSPVTLTGSSDFSISSQPTSTTLASGEFTFFSIEFSPTAPIIGQRIATVSIANNDPDENPYTFTIEGYGEQTFPDTDGDGIPDNVDLDDDNDGLPDQYEQVSCVSNPIANTTDVVFLFEDFETGTNRGTIDGVTYCWEDGSGSCNSSPDLNDGEYVVYYKATNNDGTNQTPNGEVASWADGLWYPGLDHTPNDTNGRMAMFNADYDPGIFYEKTIVGVSAGVDITYGFSAINLDRANAPGIATRERPSVLIEILDPTGTVITSSSTGLIAPTTDYVTGDWVDVSATFNTQYTQFTVRLINQSPGGLGNDLAIDDIFVQQTLCDLDGDGVEDAIDLDNDNDGIPNVVELQLPDTDKDATVNNDTGANTWVDINNNGLLDLYDHQDAAGNNPGDVGFTSSVGVPIDLTDPKYDTDGDGVTDYLDLDSDNDGIFDAVEYDNRGDIDINGDGNGDGLDRQLYDSNGIAIPDDGFDGDGILSPADGNDLDADDNDHGTNNAYPTPLDDDGDGIPNFRDVDSGDNPNNFANGSDIDTTEIYAHLDADNDGVLDDTIDTDNDGILDIFDTDNTIYGSPRALNDSYTLFFDGRNDYVEEPPVINGWTNATLMSWVKVEPGSSGKRVIAGQDEIQLYITASGNASASANGNTLTSSAAIATGIWVHVAAIYNGTTGNFTLYINGEEDGTTTVSGALPADTSNFTLGRTPDTDSDYFEGELDEVRVFTKALTKTELERMVYQELITAQRGAVIPLDISTTLAGTLSRYYKMDTYTDDITGNNASGAKLYNIKNIYFQTAPLPYETIAGGSGHWSNKNNWKHGDVWDIDDEANNKDWSIVHLKHSIETANRHGTSGLLIDASADLEVNGDSELLNTWYLNLDGDIDLQGESQLVQTETSILTATSNGTLERDQQGNSNTYLYNYWSSPVGTPNNSTNNNSYTLPNVISNVLFSSSGFNGSDSPVTNADYWIWKYANRLGDTYSEWQHIRSTGTMLTGEGFSMKGPGTATPEQNYVFKGKPNNGDITLTIAAGNDYLIGNPYPSAMDANEFIYDNISTTDGGRNTTGNVINGALYFWDHFAKDTHILREYEGGYATYTLMGAAPAISTDTRITASGQTGTKTPGQYIPVGQGFFVSAIADASLPNASSMTQPIDGGTIVIKNSQRIFKTEASDPSLFLKSNSKKTKTASTKANTDIREKIRLKFNSPKGYHRQLLVGVDSLATKNYDLGYEALLNEENSEDMYWMLNDSQLIIQAVNNFDKTQTLPLGVKTKEGGFIEIEIDELENILDETEIYLKDNLNNVYHNLKTSKYITSVASNEVHDRFEIVFSENNELSNTDIKLNTDIAIYYNNTLKTIEISNEKNHDIKSIEVINMLGQKLLNKAINSSKSKISTPANINSGAYIFKIKTLNSTINKKSLIN</sequence>